<keyword evidence="5" id="KW-0339">Growth factor</keyword>
<dbReference type="GO" id="GO:0005615">
    <property type="term" value="C:extracellular space"/>
    <property type="evidence" value="ECO:0007669"/>
    <property type="project" value="TreeGrafter"/>
</dbReference>
<reference evidence="13" key="1">
    <citation type="thesis" date="2020" institute="ProQuest LLC" country="789 East Eisenhower Parkway, Ann Arbor, MI, USA">
        <title>Comparative Genomics and Chromosome Evolution.</title>
        <authorList>
            <person name="Mudd A.B."/>
        </authorList>
    </citation>
    <scope>NUCLEOTIDE SEQUENCE</scope>
    <source>
        <strain evidence="13">Female2</strain>
        <tissue evidence="13">Blood</tissue>
    </source>
</reference>
<evidence type="ECO:0000256" key="10">
    <source>
        <dbReference type="SAM" id="Phobius"/>
    </source>
</evidence>
<comment type="subcellular location">
    <subcellularLocation>
        <location evidence="1">Membrane</location>
        <topology evidence="1">Single-pass type I membrane protein</topology>
    </subcellularLocation>
</comment>
<organism evidence="13 14">
    <name type="scientific">Hymenochirus boettgeri</name>
    <name type="common">Congo dwarf clawed frog</name>
    <dbReference type="NCBI Taxonomy" id="247094"/>
    <lineage>
        <taxon>Eukaryota</taxon>
        <taxon>Metazoa</taxon>
        <taxon>Chordata</taxon>
        <taxon>Craniata</taxon>
        <taxon>Vertebrata</taxon>
        <taxon>Euteleostomi</taxon>
        <taxon>Amphibia</taxon>
        <taxon>Batrachia</taxon>
        <taxon>Anura</taxon>
        <taxon>Pipoidea</taxon>
        <taxon>Pipidae</taxon>
        <taxon>Pipinae</taxon>
        <taxon>Hymenochirus</taxon>
    </lineage>
</organism>
<dbReference type="Gene3D" id="2.10.25.10">
    <property type="entry name" value="Laminin"/>
    <property type="match status" value="1"/>
</dbReference>
<keyword evidence="2 9" id="KW-0245">EGF-like domain</keyword>
<dbReference type="PROSITE" id="PS01186">
    <property type="entry name" value="EGF_2"/>
    <property type="match status" value="1"/>
</dbReference>
<feature type="disulfide bond" evidence="9">
    <location>
        <begin position="76"/>
        <end position="85"/>
    </location>
</feature>
<evidence type="ECO:0000256" key="11">
    <source>
        <dbReference type="SAM" id="SignalP"/>
    </source>
</evidence>
<dbReference type="GO" id="GO:0016020">
    <property type="term" value="C:membrane"/>
    <property type="evidence" value="ECO:0007669"/>
    <property type="project" value="UniProtKB-SubCell"/>
</dbReference>
<dbReference type="SMART" id="SM00181">
    <property type="entry name" value="EGF"/>
    <property type="match status" value="1"/>
</dbReference>
<evidence type="ECO:0000256" key="5">
    <source>
        <dbReference type="ARBA" id="ARBA00023030"/>
    </source>
</evidence>
<name>A0A8T2KFQ4_9PIPI</name>
<evidence type="ECO:0000256" key="2">
    <source>
        <dbReference type="ARBA" id="ARBA00022536"/>
    </source>
</evidence>
<keyword evidence="14" id="KW-1185">Reference proteome</keyword>
<dbReference type="Proteomes" id="UP000812440">
    <property type="component" value="Chromosome 1"/>
</dbReference>
<protein>
    <recommendedName>
        <fullName evidence="12">EGF-like domain-containing protein</fullName>
    </recommendedName>
</protein>
<evidence type="ECO:0000313" key="14">
    <source>
        <dbReference type="Proteomes" id="UP000812440"/>
    </source>
</evidence>
<sequence length="144" mass="16478">MALQIILFLTLMFAMIMLSEEYSVTMSSSPPLTSKATEEQQITTQHRNPCLDEYQEFCLNGHCVFNTHLTSPLCRCHSGFTGERCEHMLLPSHTTEDKAVYIAIGIGLGLLISGVFIFIWHYRKKRCRRTEYENCPKTEATKPV</sequence>
<evidence type="ECO:0000256" key="9">
    <source>
        <dbReference type="PROSITE-ProRule" id="PRU00076"/>
    </source>
</evidence>
<evidence type="ECO:0000256" key="7">
    <source>
        <dbReference type="ARBA" id="ARBA00023157"/>
    </source>
</evidence>
<keyword evidence="6 10" id="KW-0472">Membrane</keyword>
<keyword evidence="4 10" id="KW-1133">Transmembrane helix</keyword>
<evidence type="ECO:0000256" key="4">
    <source>
        <dbReference type="ARBA" id="ARBA00022989"/>
    </source>
</evidence>
<keyword evidence="11" id="KW-0732">Signal</keyword>
<dbReference type="GO" id="GO:0005154">
    <property type="term" value="F:epidermal growth factor receptor binding"/>
    <property type="evidence" value="ECO:0007669"/>
    <property type="project" value="TreeGrafter"/>
</dbReference>
<dbReference type="PROSITE" id="PS00022">
    <property type="entry name" value="EGF_1"/>
    <property type="match status" value="1"/>
</dbReference>
<dbReference type="PRINTS" id="PR00009">
    <property type="entry name" value="EGFTGF"/>
</dbReference>
<dbReference type="GO" id="GO:0008083">
    <property type="term" value="F:growth factor activity"/>
    <property type="evidence" value="ECO:0007669"/>
    <property type="project" value="UniProtKB-KW"/>
</dbReference>
<keyword evidence="3 10" id="KW-0812">Transmembrane</keyword>
<comment type="caution">
    <text evidence="13">The sequence shown here is derived from an EMBL/GenBank/DDBJ whole genome shotgun (WGS) entry which is preliminary data.</text>
</comment>
<evidence type="ECO:0000259" key="12">
    <source>
        <dbReference type="PROSITE" id="PS50026"/>
    </source>
</evidence>
<evidence type="ECO:0000256" key="1">
    <source>
        <dbReference type="ARBA" id="ARBA00004479"/>
    </source>
</evidence>
<dbReference type="PANTHER" id="PTHR10740:SF10">
    <property type="entry name" value="EPIGEN"/>
    <property type="match status" value="1"/>
</dbReference>
<proteinExistence type="predicted"/>
<evidence type="ECO:0000256" key="3">
    <source>
        <dbReference type="ARBA" id="ARBA00022692"/>
    </source>
</evidence>
<gene>
    <name evidence="13" type="ORF">GDO86_000751</name>
</gene>
<evidence type="ECO:0000313" key="13">
    <source>
        <dbReference type="EMBL" id="KAG8454227.1"/>
    </source>
</evidence>
<accession>A0A8T2KFQ4</accession>
<comment type="caution">
    <text evidence="9">Lacks conserved residue(s) required for the propagation of feature annotation.</text>
</comment>
<dbReference type="PANTHER" id="PTHR10740">
    <property type="entry name" value="TRANSFORMING GROWTH FACTOR ALPHA"/>
    <property type="match status" value="1"/>
</dbReference>
<evidence type="ECO:0000256" key="6">
    <source>
        <dbReference type="ARBA" id="ARBA00023136"/>
    </source>
</evidence>
<feature type="transmembrane region" description="Helical" evidence="10">
    <location>
        <begin position="99"/>
        <end position="120"/>
    </location>
</feature>
<keyword evidence="8" id="KW-0325">Glycoprotein</keyword>
<evidence type="ECO:0000256" key="8">
    <source>
        <dbReference type="ARBA" id="ARBA00023180"/>
    </source>
</evidence>
<dbReference type="GO" id="GO:0008284">
    <property type="term" value="P:positive regulation of cell population proliferation"/>
    <property type="evidence" value="ECO:0007669"/>
    <property type="project" value="TreeGrafter"/>
</dbReference>
<dbReference type="SUPFAM" id="SSF57196">
    <property type="entry name" value="EGF/Laminin"/>
    <property type="match status" value="1"/>
</dbReference>
<dbReference type="GO" id="GO:0045840">
    <property type="term" value="P:positive regulation of mitotic nuclear division"/>
    <property type="evidence" value="ECO:0007669"/>
    <property type="project" value="TreeGrafter"/>
</dbReference>
<feature type="signal peptide" evidence="11">
    <location>
        <begin position="1"/>
        <end position="19"/>
    </location>
</feature>
<dbReference type="PROSITE" id="PS50026">
    <property type="entry name" value="EGF_3"/>
    <property type="match status" value="1"/>
</dbReference>
<dbReference type="InterPro" id="IPR000742">
    <property type="entry name" value="EGF"/>
</dbReference>
<dbReference type="EMBL" id="JAACNH010000001">
    <property type="protein sequence ID" value="KAG8454227.1"/>
    <property type="molecule type" value="Genomic_DNA"/>
</dbReference>
<feature type="chain" id="PRO_5035853626" description="EGF-like domain-containing protein" evidence="11">
    <location>
        <begin position="20"/>
        <end position="144"/>
    </location>
</feature>
<dbReference type="AlphaFoldDB" id="A0A8T2KFQ4"/>
<dbReference type="OrthoDB" id="9411915at2759"/>
<feature type="domain" description="EGF-like" evidence="12">
    <location>
        <begin position="46"/>
        <end position="86"/>
    </location>
</feature>
<keyword evidence="7 9" id="KW-1015">Disulfide bond</keyword>
<dbReference type="GO" id="GO:0007173">
    <property type="term" value="P:epidermal growth factor receptor signaling pathway"/>
    <property type="evidence" value="ECO:0007669"/>
    <property type="project" value="TreeGrafter"/>
</dbReference>